<evidence type="ECO:0000256" key="5">
    <source>
        <dbReference type="ARBA" id="ARBA00023004"/>
    </source>
</evidence>
<evidence type="ECO:0000313" key="6">
    <source>
        <dbReference type="Proteomes" id="UP000001554"/>
    </source>
</evidence>
<keyword evidence="6" id="KW-1185">Reference proteome</keyword>
<dbReference type="OMA" id="AQIEHCA"/>
<dbReference type="GO" id="GO:0020037">
    <property type="term" value="F:heme binding"/>
    <property type="evidence" value="ECO:0007669"/>
    <property type="project" value="InterPro"/>
</dbReference>
<dbReference type="SUPFAM" id="SSF48264">
    <property type="entry name" value="Cytochrome P450"/>
    <property type="match status" value="1"/>
</dbReference>
<dbReference type="KEGG" id="bfo:118423261"/>
<keyword evidence="2" id="KW-0349">Heme</keyword>
<sequence length="92" mass="10361">MVGDLEIIKEITVKEINKFTNRRPLPGQGEIFDNSLLGLKDADWKRVRSAITPTFSSGKLKQMAAQIEHCAERLVASLAENQKKGTEFDMKQ</sequence>
<protein>
    <submittedName>
        <fullName evidence="7">Cytochrome P450 3A21-like</fullName>
    </submittedName>
</protein>
<dbReference type="InterPro" id="IPR001128">
    <property type="entry name" value="Cyt_P450"/>
</dbReference>
<keyword evidence="4" id="KW-0560">Oxidoreductase</keyword>
<dbReference type="Proteomes" id="UP000001554">
    <property type="component" value="Chromosome 9"/>
</dbReference>
<dbReference type="GeneID" id="118423261"/>
<evidence type="ECO:0000256" key="2">
    <source>
        <dbReference type="ARBA" id="ARBA00022617"/>
    </source>
</evidence>
<dbReference type="PANTHER" id="PTHR24302">
    <property type="entry name" value="CYTOCHROME P450 FAMILY 3"/>
    <property type="match status" value="1"/>
</dbReference>
<reference evidence="7" key="2">
    <citation type="submission" date="2025-08" db="UniProtKB">
        <authorList>
            <consortium name="RefSeq"/>
        </authorList>
    </citation>
    <scope>IDENTIFICATION</scope>
    <source>
        <strain evidence="7">S238N-H82</strain>
        <tissue evidence="7">Testes</tissue>
    </source>
</reference>
<evidence type="ECO:0000313" key="7">
    <source>
        <dbReference type="RefSeq" id="XP_035687238.1"/>
    </source>
</evidence>
<dbReference type="Gene3D" id="1.10.630.10">
    <property type="entry name" value="Cytochrome P450"/>
    <property type="match status" value="1"/>
</dbReference>
<evidence type="ECO:0000256" key="4">
    <source>
        <dbReference type="ARBA" id="ARBA00023002"/>
    </source>
</evidence>
<dbReference type="InterPro" id="IPR036396">
    <property type="entry name" value="Cyt_P450_sf"/>
</dbReference>
<evidence type="ECO:0000256" key="3">
    <source>
        <dbReference type="ARBA" id="ARBA00022723"/>
    </source>
</evidence>
<dbReference type="InterPro" id="IPR050705">
    <property type="entry name" value="Cytochrome_P450_3A"/>
</dbReference>
<keyword evidence="5" id="KW-0408">Iron</keyword>
<evidence type="ECO:0000256" key="1">
    <source>
        <dbReference type="ARBA" id="ARBA00010617"/>
    </source>
</evidence>
<comment type="similarity">
    <text evidence="1">Belongs to the cytochrome P450 family.</text>
</comment>
<dbReference type="AlphaFoldDB" id="A0A9J7LQP0"/>
<dbReference type="RefSeq" id="XP_035687238.1">
    <property type="nucleotide sequence ID" value="XM_035831345.1"/>
</dbReference>
<dbReference type="GO" id="GO:0016705">
    <property type="term" value="F:oxidoreductase activity, acting on paired donors, with incorporation or reduction of molecular oxygen"/>
    <property type="evidence" value="ECO:0007669"/>
    <property type="project" value="InterPro"/>
</dbReference>
<dbReference type="OrthoDB" id="6435524at2759"/>
<keyword evidence="3" id="KW-0479">Metal-binding</keyword>
<dbReference type="PANTHER" id="PTHR24302:SF15">
    <property type="entry name" value="FATTY-ACID PEROXYGENASE"/>
    <property type="match status" value="1"/>
</dbReference>
<dbReference type="GO" id="GO:0005506">
    <property type="term" value="F:iron ion binding"/>
    <property type="evidence" value="ECO:0007669"/>
    <property type="project" value="InterPro"/>
</dbReference>
<dbReference type="Pfam" id="PF00067">
    <property type="entry name" value="p450"/>
    <property type="match status" value="1"/>
</dbReference>
<proteinExistence type="inferred from homology"/>
<accession>A0A9J7LQP0</accession>
<name>A0A9J7LQP0_BRAFL</name>
<gene>
    <name evidence="7" type="primary">LOC118423261</name>
</gene>
<reference evidence="6" key="1">
    <citation type="journal article" date="2020" name="Nat. Ecol. Evol.">
        <title>Deeply conserved synteny resolves early events in vertebrate evolution.</title>
        <authorList>
            <person name="Simakov O."/>
            <person name="Marletaz F."/>
            <person name="Yue J.X."/>
            <person name="O'Connell B."/>
            <person name="Jenkins J."/>
            <person name="Brandt A."/>
            <person name="Calef R."/>
            <person name="Tung C.H."/>
            <person name="Huang T.K."/>
            <person name="Schmutz J."/>
            <person name="Satoh N."/>
            <person name="Yu J.K."/>
            <person name="Putnam N.H."/>
            <person name="Green R.E."/>
            <person name="Rokhsar D.S."/>
        </authorList>
    </citation>
    <scope>NUCLEOTIDE SEQUENCE [LARGE SCALE GENOMIC DNA]</scope>
    <source>
        <strain evidence="6">S238N-H82</strain>
    </source>
</reference>
<dbReference type="GO" id="GO:0004497">
    <property type="term" value="F:monooxygenase activity"/>
    <property type="evidence" value="ECO:0007669"/>
    <property type="project" value="InterPro"/>
</dbReference>
<organism evidence="6 7">
    <name type="scientific">Branchiostoma floridae</name>
    <name type="common">Florida lancelet</name>
    <name type="synonym">Amphioxus</name>
    <dbReference type="NCBI Taxonomy" id="7739"/>
    <lineage>
        <taxon>Eukaryota</taxon>
        <taxon>Metazoa</taxon>
        <taxon>Chordata</taxon>
        <taxon>Cephalochordata</taxon>
        <taxon>Leptocardii</taxon>
        <taxon>Amphioxiformes</taxon>
        <taxon>Branchiostomatidae</taxon>
        <taxon>Branchiostoma</taxon>
    </lineage>
</organism>